<feature type="chain" id="PRO_5045399027" evidence="1">
    <location>
        <begin position="18"/>
        <end position="154"/>
    </location>
</feature>
<dbReference type="EMBL" id="CAXAMM010038573">
    <property type="protein sequence ID" value="CAK9079072.1"/>
    <property type="molecule type" value="Genomic_DNA"/>
</dbReference>
<feature type="signal peptide" evidence="1">
    <location>
        <begin position="1"/>
        <end position="17"/>
    </location>
</feature>
<name>A0ABP0PTZ8_9DINO</name>
<organism evidence="2 3">
    <name type="scientific">Durusdinium trenchii</name>
    <dbReference type="NCBI Taxonomy" id="1381693"/>
    <lineage>
        <taxon>Eukaryota</taxon>
        <taxon>Sar</taxon>
        <taxon>Alveolata</taxon>
        <taxon>Dinophyceae</taxon>
        <taxon>Suessiales</taxon>
        <taxon>Symbiodiniaceae</taxon>
        <taxon>Durusdinium</taxon>
    </lineage>
</organism>
<keyword evidence="1" id="KW-0732">Signal</keyword>
<evidence type="ECO:0000313" key="3">
    <source>
        <dbReference type="Proteomes" id="UP001642464"/>
    </source>
</evidence>
<comment type="caution">
    <text evidence="2">The sequence shown here is derived from an EMBL/GenBank/DDBJ whole genome shotgun (WGS) entry which is preliminary data.</text>
</comment>
<dbReference type="Proteomes" id="UP001642464">
    <property type="component" value="Unassembled WGS sequence"/>
</dbReference>
<sequence>MLRSALIATARLMPVWSKLVPVMPDGALFPDFDCVHVGVIDGIDWSDWLSIFEKAPKSWAAEGSRYFDAFMDADAESYQRADAFFVDPKISKEISALCLEIPRFTRTCTDFKVLRREAAPHQAQKLGLKSQKFFCRFSAFFVDLQDEDQEENEY</sequence>
<evidence type="ECO:0000313" key="2">
    <source>
        <dbReference type="EMBL" id="CAK9079072.1"/>
    </source>
</evidence>
<accession>A0ABP0PTZ8</accession>
<reference evidence="2 3" key="1">
    <citation type="submission" date="2024-02" db="EMBL/GenBank/DDBJ databases">
        <authorList>
            <person name="Chen Y."/>
            <person name="Shah S."/>
            <person name="Dougan E. K."/>
            <person name="Thang M."/>
            <person name="Chan C."/>
        </authorList>
    </citation>
    <scope>NUCLEOTIDE SEQUENCE [LARGE SCALE GENOMIC DNA]</scope>
</reference>
<protein>
    <submittedName>
        <fullName evidence="2">Uncharacterized protein</fullName>
    </submittedName>
</protein>
<evidence type="ECO:0000256" key="1">
    <source>
        <dbReference type="SAM" id="SignalP"/>
    </source>
</evidence>
<proteinExistence type="predicted"/>
<gene>
    <name evidence="2" type="ORF">SCF082_LOCUS37745</name>
</gene>
<keyword evidence="3" id="KW-1185">Reference proteome</keyword>